<protein>
    <submittedName>
        <fullName evidence="1">Uncharacterized protein</fullName>
    </submittedName>
</protein>
<name>A0A3G9G5Q0_9CAUL</name>
<dbReference type="Pfam" id="PF13450">
    <property type="entry name" value="NAD_binding_8"/>
    <property type="match status" value="1"/>
</dbReference>
<reference evidence="2" key="1">
    <citation type="journal article" date="2017" name="Biotechnol. Biofuels">
        <title>Evaluation of environmental bacterial communities as a factor affecting the growth of duckweed Lemna minor.</title>
        <authorList>
            <person name="Ishizawa H."/>
            <person name="Kuroda M."/>
            <person name="Morikawa M."/>
            <person name="Ike M."/>
        </authorList>
    </citation>
    <scope>NUCLEOTIDE SEQUENCE [LARGE SCALE GENOMIC DNA]</scope>
    <source>
        <strain evidence="2">M6</strain>
    </source>
</reference>
<gene>
    <name evidence="1" type="ORF">EM6_3263</name>
</gene>
<evidence type="ECO:0000313" key="1">
    <source>
        <dbReference type="EMBL" id="BBF82622.1"/>
    </source>
</evidence>
<dbReference type="SUPFAM" id="SSF51905">
    <property type="entry name" value="FAD/NAD(P)-binding domain"/>
    <property type="match status" value="2"/>
</dbReference>
<dbReference type="EMBL" id="AP018829">
    <property type="protein sequence ID" value="BBF82622.1"/>
    <property type="molecule type" value="Genomic_DNA"/>
</dbReference>
<sequence>MTGIGSTTGCGVISGAGLRMDQAKREKGSQVHRDQMLEAAFLHTRIDCYFVGTYAQRVSFASQQYRALDLILALEDKIKPEMRVAVVGAGLAGLMACAVLRHYGAHVHLFEANAEILHRQKAADHRLIHPSITLWPHEKPQLSTNLPVFDWCAASCDRIIANLKREWAETLEPFDCQADNPPEHPLKQTVGAKINGYTRNAGSKEGRLSADEVYPWMADLNFDLVLVTTGYGAENSDAKKDGISYWTPDELIEKRDKALPEKADKTEFYVTGCGDGGLIDALRIVHGDFQNGWITIAIANLLYDTPIAEAIKAAERTALMWARSILSENPQDMRSAYENASVCSHLNDVYTAQAKALLNPKPDDPPAYREANDLLMKSVKKISLSGRVFLAARVAHPFVPNAAPIHKLLIAHALQDNRITYRTGTYFTNKTHSKSWIEFTDHQKVHSGPKTIIIPRHGPEAHHRTIIDSTEQQSLRLRQIMLADRINIHETRTLRKASTTAKALDVRLPYVQSMIAEIDDRYAVDYDGSAYAYHKIVEQAEPSSHCAATLGIDMPVDLFGISSCARFSETETFSLCR</sequence>
<organism evidence="1 2">
    <name type="scientific">Asticcacaulis excentricus</name>
    <dbReference type="NCBI Taxonomy" id="78587"/>
    <lineage>
        <taxon>Bacteria</taxon>
        <taxon>Pseudomonadati</taxon>
        <taxon>Pseudomonadota</taxon>
        <taxon>Alphaproteobacteria</taxon>
        <taxon>Caulobacterales</taxon>
        <taxon>Caulobacteraceae</taxon>
        <taxon>Asticcacaulis</taxon>
    </lineage>
</organism>
<dbReference type="PRINTS" id="PR00420">
    <property type="entry name" value="RNGMNOXGNASE"/>
</dbReference>
<reference evidence="2" key="2">
    <citation type="journal article" date="2017" name="Plant Physiol. Biochem.">
        <title>Differential oxidative and antioxidative response of duckweed Lemna minor toward plant growth promoting/inhibiting bacteria.</title>
        <authorList>
            <person name="Ishizawa H."/>
            <person name="Kuroda M."/>
            <person name="Morikawa M."/>
            <person name="Ike M."/>
        </authorList>
    </citation>
    <scope>NUCLEOTIDE SEQUENCE [LARGE SCALE GENOMIC DNA]</scope>
    <source>
        <strain evidence="2">M6</strain>
    </source>
</reference>
<dbReference type="InterPro" id="IPR036188">
    <property type="entry name" value="FAD/NAD-bd_sf"/>
</dbReference>
<keyword evidence="1" id="KW-0614">Plasmid</keyword>
<dbReference type="AlphaFoldDB" id="A0A3G9G5Q0"/>
<dbReference type="Gene3D" id="3.50.50.60">
    <property type="entry name" value="FAD/NAD(P)-binding domain"/>
    <property type="match status" value="1"/>
</dbReference>
<geneLocation type="plasmid" evidence="2">
    <name>pasem-1 dna</name>
</geneLocation>
<dbReference type="Proteomes" id="UP000278756">
    <property type="component" value="Plasmid pASEM-1"/>
</dbReference>
<accession>A0A3G9G5Q0</accession>
<proteinExistence type="predicted"/>
<evidence type="ECO:0000313" key="2">
    <source>
        <dbReference type="Proteomes" id="UP000278756"/>
    </source>
</evidence>